<dbReference type="AlphaFoldDB" id="A0AAE6Y4W5"/>
<feature type="compositionally biased region" description="Low complexity" evidence="1">
    <location>
        <begin position="108"/>
        <end position="132"/>
    </location>
</feature>
<name>A0AAE6Y4W5_STRAT</name>
<proteinExistence type="predicted"/>
<reference evidence="2 3" key="1">
    <citation type="submission" date="2020-03" db="EMBL/GenBank/DDBJ databases">
        <title>Is there a link between lipid content and antibiotic production in Streptomyces?</title>
        <authorList>
            <person name="David M."/>
            <person name="Lejeune C."/>
            <person name="Abreu S."/>
            <person name="Thibessard A."/>
            <person name="Leblond P."/>
            <person name="Chaminade P."/>
            <person name="Virolle M.-J."/>
        </authorList>
    </citation>
    <scope>NUCLEOTIDE SEQUENCE [LARGE SCALE GENOMIC DNA]</scope>
    <source>
        <strain evidence="2 3">DSM 41481</strain>
    </source>
</reference>
<feature type="region of interest" description="Disordered" evidence="1">
    <location>
        <begin position="61"/>
        <end position="139"/>
    </location>
</feature>
<accession>A0AAE6Y4W5</accession>
<organism evidence="2 3">
    <name type="scientific">Streptomyces antibioticus</name>
    <dbReference type="NCBI Taxonomy" id="1890"/>
    <lineage>
        <taxon>Bacteria</taxon>
        <taxon>Bacillati</taxon>
        <taxon>Actinomycetota</taxon>
        <taxon>Actinomycetes</taxon>
        <taxon>Kitasatosporales</taxon>
        <taxon>Streptomycetaceae</taxon>
        <taxon>Streptomyces</taxon>
    </lineage>
</organism>
<evidence type="ECO:0000256" key="1">
    <source>
        <dbReference type="SAM" id="MobiDB-lite"/>
    </source>
</evidence>
<dbReference type="RefSeq" id="WP_053672555.1">
    <property type="nucleotide sequence ID" value="NZ_CM007717.1"/>
</dbReference>
<protein>
    <submittedName>
        <fullName evidence="2">Uncharacterized protein</fullName>
    </submittedName>
</protein>
<evidence type="ECO:0000313" key="3">
    <source>
        <dbReference type="Proteomes" id="UP000502504"/>
    </source>
</evidence>
<evidence type="ECO:0000313" key="2">
    <source>
        <dbReference type="EMBL" id="QIT43030.1"/>
    </source>
</evidence>
<dbReference type="Proteomes" id="UP000502504">
    <property type="component" value="Chromosome"/>
</dbReference>
<dbReference type="EMBL" id="CP050692">
    <property type="protein sequence ID" value="QIT43030.1"/>
    <property type="molecule type" value="Genomic_DNA"/>
</dbReference>
<sequence length="139" mass="14174">MNPARPRTSTLRTRILAGPRCVLLVALLVFAFLYSHGVSLDGVRGHTDTAADVLTPGVDLAVTESTSDDHHGEGHGSSHSAEECATSAPPQQPTLAPPAEHALTQVLPAVPAAAPDANPVPAPASGSSRPPGTTAILRI</sequence>
<feature type="compositionally biased region" description="Basic and acidic residues" evidence="1">
    <location>
        <begin position="67"/>
        <end position="82"/>
    </location>
</feature>
<gene>
    <name evidence="2" type="ORF">HCX60_05445</name>
</gene>